<dbReference type="GO" id="GO:0030126">
    <property type="term" value="C:COPI vesicle coat"/>
    <property type="evidence" value="ECO:0007669"/>
    <property type="project" value="TreeGrafter"/>
</dbReference>
<evidence type="ECO:0000256" key="5">
    <source>
        <dbReference type="ARBA" id="ARBA00015828"/>
    </source>
</evidence>
<dbReference type="GO" id="GO:0015031">
    <property type="term" value="P:protein transport"/>
    <property type="evidence" value="ECO:0007669"/>
    <property type="project" value="UniProtKB-KW"/>
</dbReference>
<sequence>MADKLFSIRNFFFLGSYQSCIGEALKFSTKNEDEKNEKDAYLYRAYIAQGQAFIPLKEIPASTKSADLAAVRRYAEFRNNPAAKAKILAEVKEEVASKNVKSEISAVLSASILNEANDANKIYGLSILFSYGLELSKMFIFYISFNKNYSFRAEFLAGPVAKFALV</sequence>
<dbReference type="GO" id="GO:0006890">
    <property type="term" value="P:retrograde vesicle-mediated transport, Golgi to endoplasmic reticulum"/>
    <property type="evidence" value="ECO:0007669"/>
    <property type="project" value="InterPro"/>
</dbReference>
<protein>
    <recommendedName>
        <fullName evidence="5">Coatomer subunit epsilon</fullName>
    </recommendedName>
    <alternativeName>
        <fullName evidence="13">Epsilon-coat protein</fullName>
    </alternativeName>
</protein>
<comment type="subunit">
    <text evidence="4">Oligomeric complex that consists of at least the alpha, beta, beta', gamma, delta, epsilon and zeta subunits.</text>
</comment>
<comment type="subcellular location">
    <subcellularLocation>
        <location evidence="2">Cytoplasmic vesicle</location>
        <location evidence="2">COPI-coated vesicle membrane</location>
        <topology evidence="2">Peripheral membrane protein</topology>
        <orientation evidence="2">Cytoplasmic side</orientation>
    </subcellularLocation>
    <subcellularLocation>
        <location evidence="1">Golgi apparatus membrane</location>
        <topology evidence="1">Peripheral membrane protein</topology>
        <orientation evidence="1">Cytoplasmic side</orientation>
    </subcellularLocation>
</comment>
<dbReference type="InterPro" id="IPR006822">
    <property type="entry name" value="Coatomer_esu"/>
</dbReference>
<dbReference type="Proteomes" id="UP000005237">
    <property type="component" value="Unassembled WGS sequence"/>
</dbReference>
<dbReference type="GO" id="GO:0006888">
    <property type="term" value="P:endoplasmic reticulum to Golgi vesicle-mediated transport"/>
    <property type="evidence" value="ECO:0007669"/>
    <property type="project" value="TreeGrafter"/>
</dbReference>
<evidence type="ECO:0000256" key="11">
    <source>
        <dbReference type="ARBA" id="ARBA00023136"/>
    </source>
</evidence>
<evidence type="ECO:0000256" key="7">
    <source>
        <dbReference type="ARBA" id="ARBA00022490"/>
    </source>
</evidence>
<dbReference type="GO" id="GO:0005198">
    <property type="term" value="F:structural molecule activity"/>
    <property type="evidence" value="ECO:0007669"/>
    <property type="project" value="InterPro"/>
</dbReference>
<dbReference type="GO" id="GO:0006891">
    <property type="term" value="P:intra-Golgi vesicle-mediated transport"/>
    <property type="evidence" value="ECO:0007669"/>
    <property type="project" value="TreeGrafter"/>
</dbReference>
<reference evidence="14" key="2">
    <citation type="submission" date="2022-06" db="UniProtKB">
        <authorList>
            <consortium name="EnsemblMetazoa"/>
        </authorList>
    </citation>
    <scope>IDENTIFICATION</scope>
    <source>
        <strain evidence="14">DF5081</strain>
    </source>
</reference>
<evidence type="ECO:0000256" key="3">
    <source>
        <dbReference type="ARBA" id="ARBA00008827"/>
    </source>
</evidence>
<dbReference type="GO" id="GO:0000139">
    <property type="term" value="C:Golgi membrane"/>
    <property type="evidence" value="ECO:0007669"/>
    <property type="project" value="UniProtKB-SubCell"/>
</dbReference>
<organism evidence="14 15">
    <name type="scientific">Caenorhabditis japonica</name>
    <dbReference type="NCBI Taxonomy" id="281687"/>
    <lineage>
        <taxon>Eukaryota</taxon>
        <taxon>Metazoa</taxon>
        <taxon>Ecdysozoa</taxon>
        <taxon>Nematoda</taxon>
        <taxon>Chromadorea</taxon>
        <taxon>Rhabditida</taxon>
        <taxon>Rhabditina</taxon>
        <taxon>Rhabditomorpha</taxon>
        <taxon>Rhabditoidea</taxon>
        <taxon>Rhabditidae</taxon>
        <taxon>Peloderinae</taxon>
        <taxon>Caenorhabditis</taxon>
    </lineage>
</organism>
<dbReference type="PANTHER" id="PTHR10805">
    <property type="entry name" value="COATOMER SUBUNIT EPSILON"/>
    <property type="match status" value="1"/>
</dbReference>
<keyword evidence="15" id="KW-1185">Reference proteome</keyword>
<keyword evidence="11" id="KW-0472">Membrane</keyword>
<comment type="similarity">
    <text evidence="3">Belongs to the COPE family.</text>
</comment>
<proteinExistence type="inferred from homology"/>
<evidence type="ECO:0000256" key="6">
    <source>
        <dbReference type="ARBA" id="ARBA00022448"/>
    </source>
</evidence>
<evidence type="ECO:0000256" key="4">
    <source>
        <dbReference type="ARBA" id="ARBA00011775"/>
    </source>
</evidence>
<evidence type="ECO:0000256" key="1">
    <source>
        <dbReference type="ARBA" id="ARBA00004255"/>
    </source>
</evidence>
<keyword evidence="10" id="KW-0333">Golgi apparatus</keyword>
<evidence type="ECO:0000256" key="13">
    <source>
        <dbReference type="ARBA" id="ARBA00031602"/>
    </source>
</evidence>
<evidence type="ECO:0000256" key="8">
    <source>
        <dbReference type="ARBA" id="ARBA00022892"/>
    </source>
</evidence>
<keyword evidence="7" id="KW-0963">Cytoplasm</keyword>
<accession>A0A8R1DIK3</accession>
<keyword evidence="12" id="KW-0968">Cytoplasmic vesicle</keyword>
<evidence type="ECO:0000256" key="10">
    <source>
        <dbReference type="ARBA" id="ARBA00023034"/>
    </source>
</evidence>
<keyword evidence="6" id="KW-0813">Transport</keyword>
<dbReference type="Pfam" id="PF04733">
    <property type="entry name" value="Coatomer_E"/>
    <property type="match status" value="1"/>
</dbReference>
<evidence type="ECO:0000256" key="12">
    <source>
        <dbReference type="ARBA" id="ARBA00023329"/>
    </source>
</evidence>
<dbReference type="PANTHER" id="PTHR10805:SF0">
    <property type="entry name" value="COATOMER SUBUNIT EPSILON"/>
    <property type="match status" value="1"/>
</dbReference>
<dbReference type="Gene3D" id="1.25.40.10">
    <property type="entry name" value="Tetratricopeptide repeat domain"/>
    <property type="match status" value="1"/>
</dbReference>
<evidence type="ECO:0000256" key="9">
    <source>
        <dbReference type="ARBA" id="ARBA00022927"/>
    </source>
</evidence>
<evidence type="ECO:0000313" key="15">
    <source>
        <dbReference type="Proteomes" id="UP000005237"/>
    </source>
</evidence>
<keyword evidence="9" id="KW-0653">Protein transport</keyword>
<dbReference type="EnsemblMetazoa" id="CJA03081.1">
    <property type="protein sequence ID" value="CJA03081.1"/>
    <property type="gene ID" value="WBGene00122285"/>
</dbReference>
<name>A0A8R1DIK3_CAEJA</name>
<reference evidence="15" key="1">
    <citation type="submission" date="2010-08" db="EMBL/GenBank/DDBJ databases">
        <authorList>
            <consortium name="Caenorhabditis japonica Sequencing Consortium"/>
            <person name="Wilson R.K."/>
        </authorList>
    </citation>
    <scope>NUCLEOTIDE SEQUENCE [LARGE SCALE GENOMIC DNA]</scope>
    <source>
        <strain evidence="15">DF5081</strain>
    </source>
</reference>
<dbReference type="AlphaFoldDB" id="A0A8R1DIK3"/>
<evidence type="ECO:0000256" key="2">
    <source>
        <dbReference type="ARBA" id="ARBA00004347"/>
    </source>
</evidence>
<evidence type="ECO:0000313" key="14">
    <source>
        <dbReference type="EnsemblMetazoa" id="CJA03081.1"/>
    </source>
</evidence>
<keyword evidence="8" id="KW-0931">ER-Golgi transport</keyword>
<dbReference type="InterPro" id="IPR011990">
    <property type="entry name" value="TPR-like_helical_dom_sf"/>
</dbReference>